<feature type="transmembrane region" description="Helical" evidence="9">
    <location>
        <begin position="152"/>
        <end position="171"/>
    </location>
</feature>
<evidence type="ECO:0000256" key="1">
    <source>
        <dbReference type="ARBA" id="ARBA00000215"/>
    </source>
</evidence>
<keyword evidence="5 9" id="KW-1003">Cell membrane</keyword>
<dbReference type="OrthoDB" id="9995836at2759"/>
<comment type="subcellular location">
    <subcellularLocation>
        <location evidence="2 9">Cell membrane</location>
        <topology evidence="2 9">Multi-pass membrane protein</topology>
    </subcellularLocation>
</comment>
<evidence type="ECO:0000256" key="5">
    <source>
        <dbReference type="ARBA" id="ARBA00022475"/>
    </source>
</evidence>
<keyword evidence="7 9" id="KW-1133">Transmembrane helix</keyword>
<feature type="transmembrane region" description="Helical" evidence="9">
    <location>
        <begin position="51"/>
        <end position="75"/>
    </location>
</feature>
<dbReference type="GO" id="GO:0032217">
    <property type="term" value="F:riboflavin transmembrane transporter activity"/>
    <property type="evidence" value="ECO:0007669"/>
    <property type="project" value="UniProtKB-UniRule"/>
</dbReference>
<dbReference type="VEuPathDB" id="VectorBase:BGLAX_043877"/>
<comment type="catalytic activity">
    <reaction evidence="1 9">
        <text>riboflavin(in) = riboflavin(out)</text>
        <dbReference type="Rhea" id="RHEA:35015"/>
        <dbReference type="ChEBI" id="CHEBI:57986"/>
    </reaction>
</comment>
<evidence type="ECO:0000256" key="9">
    <source>
        <dbReference type="RuleBase" id="RU368035"/>
    </source>
</evidence>
<feature type="transmembrane region" description="Helical" evidence="9">
    <location>
        <begin position="87"/>
        <end position="104"/>
    </location>
</feature>
<keyword evidence="4 9" id="KW-0813">Transport</keyword>
<feature type="transmembrane region" description="Helical" evidence="9">
    <location>
        <begin position="12"/>
        <end position="31"/>
    </location>
</feature>
<comment type="caution">
    <text evidence="9">Lacks conserved residue(s) required for the propagation of feature annotation.</text>
</comment>
<dbReference type="GO" id="GO:0005886">
    <property type="term" value="C:plasma membrane"/>
    <property type="evidence" value="ECO:0007669"/>
    <property type="project" value="UniProtKB-SubCell"/>
</dbReference>
<reference evidence="10" key="1">
    <citation type="submission" date="2020-05" db="UniProtKB">
        <authorList>
            <consortium name="EnsemblMetazoa"/>
        </authorList>
    </citation>
    <scope>IDENTIFICATION</scope>
    <source>
        <strain evidence="10">BB02</strain>
    </source>
</reference>
<comment type="function">
    <text evidence="9">Plasma membrane transporter mediating the uptake by cells of the water soluble vitamin B2/riboflavin that plays a key role in biochemical oxidation-reduction reactions of the carbohydrate, lipid, and amino acid metabolism.</text>
</comment>
<evidence type="ECO:0000256" key="7">
    <source>
        <dbReference type="ARBA" id="ARBA00022989"/>
    </source>
</evidence>
<organism evidence="10 11">
    <name type="scientific">Biomphalaria glabrata</name>
    <name type="common">Bloodfluke planorb</name>
    <name type="synonym">Freshwater snail</name>
    <dbReference type="NCBI Taxonomy" id="6526"/>
    <lineage>
        <taxon>Eukaryota</taxon>
        <taxon>Metazoa</taxon>
        <taxon>Spiralia</taxon>
        <taxon>Lophotrochozoa</taxon>
        <taxon>Mollusca</taxon>
        <taxon>Gastropoda</taxon>
        <taxon>Heterobranchia</taxon>
        <taxon>Euthyneura</taxon>
        <taxon>Panpulmonata</taxon>
        <taxon>Hygrophila</taxon>
        <taxon>Lymnaeoidea</taxon>
        <taxon>Planorbidae</taxon>
        <taxon>Biomphalaria</taxon>
    </lineage>
</organism>
<evidence type="ECO:0000256" key="2">
    <source>
        <dbReference type="ARBA" id="ARBA00004651"/>
    </source>
</evidence>
<feature type="transmembrane region" description="Helical" evidence="9">
    <location>
        <begin position="248"/>
        <end position="269"/>
    </location>
</feature>
<dbReference type="InterPro" id="IPR009357">
    <property type="entry name" value="Riboflavin_transptr"/>
</dbReference>
<feature type="transmembrane region" description="Helical" evidence="9">
    <location>
        <begin position="116"/>
        <end position="140"/>
    </location>
</feature>
<dbReference type="PANTHER" id="PTHR12929">
    <property type="entry name" value="SOLUTE CARRIER FAMILY 52"/>
    <property type="match status" value="1"/>
</dbReference>
<sequence length="446" mass="49405">MTLTNRSRQDSTKLGVHVLVVLLGITSWSIMNGLWVELPILVVHLPEGWTLPSYLTIICQFGNIGPIVFSLLVYLTPRKKIETPTSFVIVVALTLCAALYGFLWKKTSPIGSNEHSVALMSLTLCQSIFAATTSTAYLAFMSHLKAQYIGSIFIGMSLSGLIPALAAVVQIPGEVECLRGAINSTNESVAYQLKNFTQSNLFDLNAFEPVIEAASNQTIHMTRLLQNSSDFENTLQLYKEEPSFSVKYFFLMLASLGGLSFLSLVLLIYHPYCKTEHADIKKEDNCRLVPIKRSNSSANDSNNSQGVNLEPTEQAQLDNKDEQDEQLSKAESWYLLCLLAWINMLQTSFVLAIQVYSSLPYGLFFYNGATKAENIVDPIACFLTMWVKVKSIRVISSLTLLGTLFSAYIIIVAAMSPNPFLVKHIAGGILIVSLENVCLFQNSFLF</sequence>
<comment type="similarity">
    <text evidence="3 9">Belongs to the riboflavin transporter family.</text>
</comment>
<evidence type="ECO:0000256" key="3">
    <source>
        <dbReference type="ARBA" id="ARBA00006366"/>
    </source>
</evidence>
<dbReference type="Pfam" id="PF06237">
    <property type="entry name" value="SLC52_ribofla_tr"/>
    <property type="match status" value="1"/>
</dbReference>
<evidence type="ECO:0000313" key="11">
    <source>
        <dbReference type="Proteomes" id="UP000076420"/>
    </source>
</evidence>
<feature type="transmembrane region" description="Helical" evidence="9">
    <location>
        <begin position="392"/>
        <end position="413"/>
    </location>
</feature>
<evidence type="ECO:0000256" key="8">
    <source>
        <dbReference type="ARBA" id="ARBA00023136"/>
    </source>
</evidence>
<dbReference type="PANTHER" id="PTHR12929:SF10">
    <property type="entry name" value="RIBOFLAVIN TRANSPORTER"/>
    <property type="match status" value="1"/>
</dbReference>
<accession>A0A2C9L2D7</accession>
<gene>
    <name evidence="10" type="primary">106056706</name>
</gene>
<dbReference type="Proteomes" id="UP000076420">
    <property type="component" value="Unassembled WGS sequence"/>
</dbReference>
<evidence type="ECO:0000313" key="10">
    <source>
        <dbReference type="EnsemblMetazoa" id="BGLB026318-PB"/>
    </source>
</evidence>
<dbReference type="AlphaFoldDB" id="A0A2C9L2D7"/>
<dbReference type="KEGG" id="bgt:106056706"/>
<dbReference type="STRING" id="6526.A0A2C9L2D7"/>
<evidence type="ECO:0000256" key="4">
    <source>
        <dbReference type="ARBA" id="ARBA00022448"/>
    </source>
</evidence>
<evidence type="ECO:0000256" key="6">
    <source>
        <dbReference type="ARBA" id="ARBA00022692"/>
    </source>
</evidence>
<name>A0A2C9L2D7_BIOGL</name>
<proteinExistence type="inferred from homology"/>
<keyword evidence="8 9" id="KW-0472">Membrane</keyword>
<dbReference type="EnsemblMetazoa" id="BGLB026318-RB">
    <property type="protein sequence ID" value="BGLB026318-PB"/>
    <property type="gene ID" value="BGLB026318"/>
</dbReference>
<dbReference type="EnsemblMetazoa" id="BGLB026318-RA">
    <property type="protein sequence ID" value="BGLB026318-PA"/>
    <property type="gene ID" value="BGLB026318"/>
</dbReference>
<keyword evidence="6 9" id="KW-0812">Transmembrane</keyword>
<protein>
    <recommendedName>
        <fullName evidence="9">Riboflavin transporter</fullName>
    </recommendedName>
</protein>
<dbReference type="VEuPathDB" id="VectorBase:BGLB026318"/>
<feature type="transmembrane region" description="Helical" evidence="9">
    <location>
        <begin position="333"/>
        <end position="356"/>
    </location>
</feature>